<evidence type="ECO:0000313" key="4">
    <source>
        <dbReference type="Proteomes" id="UP000095143"/>
    </source>
</evidence>
<gene>
    <name evidence="3" type="ORF">BBI10_25180</name>
</gene>
<dbReference type="NCBIfam" id="TIGR03951">
    <property type="entry name" value="Fe_III_red_FhuF"/>
    <property type="match status" value="1"/>
</dbReference>
<dbReference type="RefSeq" id="WP_065992787.1">
    <property type="nucleotide sequence ID" value="NZ_MDEN01000069.1"/>
</dbReference>
<dbReference type="Proteomes" id="UP000095143">
    <property type="component" value="Unassembled WGS sequence"/>
</dbReference>
<dbReference type="EMBL" id="MDEN01000069">
    <property type="protein sequence ID" value="OCX11479.1"/>
    <property type="molecule type" value="Genomic_DNA"/>
</dbReference>
<dbReference type="GO" id="GO:0051537">
    <property type="term" value="F:2 iron, 2 sulfur cluster binding"/>
    <property type="evidence" value="ECO:0007669"/>
    <property type="project" value="InterPro"/>
</dbReference>
<reference evidence="3 4" key="1">
    <citation type="submission" date="2016-08" db="EMBL/GenBank/DDBJ databases">
        <title>Whole genome sequence of Pseudomonas graminis strain UASWS1507, a potential biological control agent for agriculture.</title>
        <authorList>
            <person name="Crovadore J."/>
            <person name="Calmin G."/>
            <person name="Chablais R."/>
            <person name="Cochard B."/>
            <person name="Lefort F."/>
        </authorList>
    </citation>
    <scope>NUCLEOTIDE SEQUENCE [LARGE SCALE GENOMIC DNA]</scope>
    <source>
        <strain evidence="3 4">UASWS1507</strain>
    </source>
</reference>
<evidence type="ECO:0000259" key="2">
    <source>
        <dbReference type="Pfam" id="PF11575"/>
    </source>
</evidence>
<comment type="caution">
    <text evidence="3">The sequence shown here is derived from an EMBL/GenBank/DDBJ whole genome shotgun (WGS) entry which is preliminary data.</text>
</comment>
<feature type="domain" description="Ferric siderophore reductase C-terminal" evidence="2">
    <location>
        <begin position="205"/>
        <end position="225"/>
    </location>
</feature>
<sequence length="244" mass="27097">MMFDGALAGFARTVRVDETRPVLPLTELLQDEVLDRLLLKVYGPALLREQLPVLVSQWMKYYAMQLIPPVVVASLAYGLGWPLGLDHLSFALHERGYLDGVRFEGAVTPVAVSDDPFERFAPLLENLQHVIDRLSAYGDVPTAVLWGNAGDYLETCLRQLSAASEVSVAAGYGLLRERLRPDGRRNPLFNAVSYIEKDGQMVRQRRTCCLSHRVEWVGRCEHCPLGATVSLESPPDSTAAHPAR</sequence>
<evidence type="ECO:0000259" key="1">
    <source>
        <dbReference type="Pfam" id="PF06276"/>
    </source>
</evidence>
<accession>A0A1C2D9Q9</accession>
<organism evidence="3 4">
    <name type="scientific">Pseudomonas graminis</name>
    <dbReference type="NCBI Taxonomy" id="158627"/>
    <lineage>
        <taxon>Bacteria</taxon>
        <taxon>Pseudomonadati</taxon>
        <taxon>Pseudomonadota</taxon>
        <taxon>Gammaproteobacteria</taxon>
        <taxon>Pseudomonadales</taxon>
        <taxon>Pseudomonadaceae</taxon>
        <taxon>Pseudomonas</taxon>
    </lineage>
</organism>
<dbReference type="InterPro" id="IPR008090">
    <property type="entry name" value="Fe_iron_reduct"/>
</dbReference>
<evidence type="ECO:0000313" key="3">
    <source>
        <dbReference type="EMBL" id="OCX11479.1"/>
    </source>
</evidence>
<dbReference type="Pfam" id="PF11575">
    <property type="entry name" value="FhuF_C"/>
    <property type="match status" value="1"/>
</dbReference>
<feature type="domain" description="Aerobactin siderophore biosynthesis IucA/IucC-like C-terminal" evidence="1">
    <location>
        <begin position="56"/>
        <end position="191"/>
    </location>
</feature>
<dbReference type="Pfam" id="PF06276">
    <property type="entry name" value="FhuF"/>
    <property type="match status" value="1"/>
</dbReference>
<dbReference type="InterPro" id="IPR024726">
    <property type="entry name" value="FhuF_C"/>
</dbReference>
<name>A0A1C2D9Q9_9PSED</name>
<proteinExistence type="predicted"/>
<dbReference type="InterPro" id="IPR022770">
    <property type="entry name" value="IucA/IucC-like_C"/>
</dbReference>
<dbReference type="AlphaFoldDB" id="A0A1C2D9Q9"/>
<dbReference type="GO" id="GO:0003824">
    <property type="term" value="F:catalytic activity"/>
    <property type="evidence" value="ECO:0007669"/>
    <property type="project" value="UniProtKB-ARBA"/>
</dbReference>
<dbReference type="PRINTS" id="PR01714">
    <property type="entry name" value="2FE2SRDCTASE"/>
</dbReference>
<protein>
    <submittedName>
        <fullName evidence="3">Siderophore-iron reductase FhuF</fullName>
    </submittedName>
</protein>
<dbReference type="OrthoDB" id="8993954at2"/>